<dbReference type="InterPro" id="IPR051200">
    <property type="entry name" value="Host-pathogen_enzymatic-act"/>
</dbReference>
<protein>
    <submittedName>
        <fullName evidence="2">YncE family protein</fullName>
    </submittedName>
</protein>
<accession>A0ABV8TEL2</accession>
<dbReference type="InterPro" id="IPR006311">
    <property type="entry name" value="TAT_signal"/>
</dbReference>
<evidence type="ECO:0000313" key="2">
    <source>
        <dbReference type="EMBL" id="MFC4329115.1"/>
    </source>
</evidence>
<organism evidence="2 3">
    <name type="scientific">Streptomyces andamanensis</name>
    <dbReference type="NCBI Taxonomy" id="1565035"/>
    <lineage>
        <taxon>Bacteria</taxon>
        <taxon>Bacillati</taxon>
        <taxon>Actinomycetota</taxon>
        <taxon>Actinomycetes</taxon>
        <taxon>Kitasatosporales</taxon>
        <taxon>Streptomycetaceae</taxon>
        <taxon>Streptomyces</taxon>
    </lineage>
</organism>
<reference evidence="3" key="1">
    <citation type="journal article" date="2019" name="Int. J. Syst. Evol. Microbiol.">
        <title>The Global Catalogue of Microorganisms (GCM) 10K type strain sequencing project: providing services to taxonomists for standard genome sequencing and annotation.</title>
        <authorList>
            <consortium name="The Broad Institute Genomics Platform"/>
            <consortium name="The Broad Institute Genome Sequencing Center for Infectious Disease"/>
            <person name="Wu L."/>
            <person name="Ma J."/>
        </authorList>
    </citation>
    <scope>NUCLEOTIDE SEQUENCE [LARGE SCALE GENOMIC DNA]</scope>
    <source>
        <strain evidence="3">PCU 347</strain>
    </source>
</reference>
<name>A0ABV8TEL2_9ACTN</name>
<dbReference type="PANTHER" id="PTHR47197">
    <property type="entry name" value="PROTEIN NIRF"/>
    <property type="match status" value="1"/>
</dbReference>
<dbReference type="Proteomes" id="UP001595824">
    <property type="component" value="Unassembled WGS sequence"/>
</dbReference>
<dbReference type="EMBL" id="JBHSDP010000015">
    <property type="protein sequence ID" value="MFC4329115.1"/>
    <property type="molecule type" value="Genomic_DNA"/>
</dbReference>
<dbReference type="InterPro" id="IPR015943">
    <property type="entry name" value="WD40/YVTN_repeat-like_dom_sf"/>
</dbReference>
<keyword evidence="3" id="KW-1185">Reference proteome</keyword>
<dbReference type="Gene3D" id="2.130.10.10">
    <property type="entry name" value="YVTN repeat-like/Quinoprotein amine dehydrogenase"/>
    <property type="match status" value="1"/>
</dbReference>
<gene>
    <name evidence="2" type="ORF">ACFPC0_15060</name>
</gene>
<feature type="signal peptide" evidence="1">
    <location>
        <begin position="1"/>
        <end position="32"/>
    </location>
</feature>
<dbReference type="PANTHER" id="PTHR47197:SF3">
    <property type="entry name" value="DIHYDRO-HEME D1 DEHYDROGENASE"/>
    <property type="match status" value="1"/>
</dbReference>
<proteinExistence type="predicted"/>
<keyword evidence="1" id="KW-0732">Signal</keyword>
<comment type="caution">
    <text evidence="2">The sequence shown here is derived from an EMBL/GenBank/DDBJ whole genome shotgun (WGS) entry which is preliminary data.</text>
</comment>
<sequence length="360" mass="37615">MSGSRNPIQRRTVLGAAIAAGGVLGTAGTAAAATPDQARDRNRTKETTYAVTSAELAQGLYQVAHSTRHNALWVTSSIGYPPVTQSRLLKVDPRTLKTLASYTPPVTDEATGTLEAVYGIAVDDVHDTVWVTATLNNALAVYSQRTGQHLATVPGVQHTRDVAVDIPRGLVWCTALEEGSIVAFDLRTHAERKRVTVEGSWPAGLVVNPFTGHVYAADLAKSRLFEVSPGSDRPRILPVGEGTIDVALSADGRTAYTANQAAGSVSVVDLASGEVTREIKTGAGTLAVATDLCTGRVYAANKDAGTTTVLDPRTGTIVADLATGANTDHVTVAHGIAYVVDKAAAGPDTLDSIHRIDPIH</sequence>
<dbReference type="PROSITE" id="PS51318">
    <property type="entry name" value="TAT"/>
    <property type="match status" value="1"/>
</dbReference>
<feature type="chain" id="PRO_5045377358" evidence="1">
    <location>
        <begin position="33"/>
        <end position="360"/>
    </location>
</feature>
<dbReference type="SUPFAM" id="SSF63825">
    <property type="entry name" value="YWTD domain"/>
    <property type="match status" value="1"/>
</dbReference>
<evidence type="ECO:0000256" key="1">
    <source>
        <dbReference type="SAM" id="SignalP"/>
    </source>
</evidence>
<evidence type="ECO:0000313" key="3">
    <source>
        <dbReference type="Proteomes" id="UP001595824"/>
    </source>
</evidence>
<dbReference type="RefSeq" id="WP_381739523.1">
    <property type="nucleotide sequence ID" value="NZ_JBHSDP010000015.1"/>
</dbReference>